<sequence>MARAQFFHNGILLAQTNSTLTTYPSISATPGCRIQYNFGQADFIYPQAPASFHLQVDPPPRYRHTPWINPDHPPPYNK</sequence>
<comment type="caution">
    <text evidence="1">The sequence shown here is derived from an EMBL/GenBank/DDBJ whole genome shotgun (WGS) entry which is preliminary data.</text>
</comment>
<proteinExistence type="predicted"/>
<dbReference type="EMBL" id="QTSX02003601">
    <property type="protein sequence ID" value="KAJ9069930.1"/>
    <property type="molecule type" value="Genomic_DNA"/>
</dbReference>
<reference evidence="1" key="1">
    <citation type="submission" date="2022-04" db="EMBL/GenBank/DDBJ databases">
        <title>Genome of the entomopathogenic fungus Entomophthora muscae.</title>
        <authorList>
            <person name="Elya C."/>
            <person name="Lovett B.R."/>
            <person name="Lee E."/>
            <person name="Macias A.M."/>
            <person name="Hajek A.E."/>
            <person name="De Bivort B.L."/>
            <person name="Kasson M.T."/>
            <person name="De Fine Licht H.H."/>
            <person name="Stajich J.E."/>
        </authorList>
    </citation>
    <scope>NUCLEOTIDE SEQUENCE</scope>
    <source>
        <strain evidence="1">Berkeley</strain>
    </source>
</reference>
<protein>
    <submittedName>
        <fullName evidence="1">Uncharacterized protein</fullName>
    </submittedName>
</protein>
<keyword evidence="2" id="KW-1185">Reference proteome</keyword>
<dbReference type="Proteomes" id="UP001165960">
    <property type="component" value="Unassembled WGS sequence"/>
</dbReference>
<gene>
    <name evidence="1" type="ORF">DSO57_1013641</name>
</gene>
<accession>A0ACC2T613</accession>
<evidence type="ECO:0000313" key="1">
    <source>
        <dbReference type="EMBL" id="KAJ9069930.1"/>
    </source>
</evidence>
<organism evidence="1 2">
    <name type="scientific">Entomophthora muscae</name>
    <dbReference type="NCBI Taxonomy" id="34485"/>
    <lineage>
        <taxon>Eukaryota</taxon>
        <taxon>Fungi</taxon>
        <taxon>Fungi incertae sedis</taxon>
        <taxon>Zoopagomycota</taxon>
        <taxon>Entomophthoromycotina</taxon>
        <taxon>Entomophthoromycetes</taxon>
        <taxon>Entomophthorales</taxon>
        <taxon>Entomophthoraceae</taxon>
        <taxon>Entomophthora</taxon>
    </lineage>
</organism>
<evidence type="ECO:0000313" key="2">
    <source>
        <dbReference type="Proteomes" id="UP001165960"/>
    </source>
</evidence>
<name>A0ACC2T613_9FUNG</name>